<dbReference type="InterPro" id="IPR028082">
    <property type="entry name" value="Peripla_BP_I"/>
</dbReference>
<keyword evidence="3" id="KW-0732">Signal</keyword>
<keyword evidence="2" id="KW-0813">Transport</keyword>
<dbReference type="Proteomes" id="UP000321199">
    <property type="component" value="Chromosome"/>
</dbReference>
<dbReference type="PANTHER" id="PTHR47151:SF2">
    <property type="entry name" value="AMINO ACID BINDING PROTEIN"/>
    <property type="match status" value="1"/>
</dbReference>
<dbReference type="KEGG" id="cof:FOZ74_11845"/>
<proteinExistence type="inferred from homology"/>
<dbReference type="PANTHER" id="PTHR47151">
    <property type="entry name" value="LEU/ILE/VAL-BINDING ABC TRANSPORTER SUBUNIT"/>
    <property type="match status" value="1"/>
</dbReference>
<dbReference type="CDD" id="cd06342">
    <property type="entry name" value="PBP1_ABC_LIVBP-like"/>
    <property type="match status" value="1"/>
</dbReference>
<dbReference type="SUPFAM" id="SSF53822">
    <property type="entry name" value="Periplasmic binding protein-like I"/>
    <property type="match status" value="1"/>
</dbReference>
<reference evidence="6 7" key="1">
    <citation type="submission" date="2019-07" db="EMBL/GenBank/DDBJ databases">
        <title>Complete genome sequence of Comamonas sp. NLF 7-7 isolated from livestock.</title>
        <authorList>
            <person name="Kim D.H."/>
            <person name="Kim J.G."/>
        </authorList>
    </citation>
    <scope>NUCLEOTIDE SEQUENCE [LARGE SCALE GENOMIC DNA]</scope>
    <source>
        <strain evidence="6 7">NLF 7-7</strain>
    </source>
</reference>
<dbReference type="EMBL" id="CP042344">
    <property type="protein sequence ID" value="QEA13663.1"/>
    <property type="molecule type" value="Genomic_DNA"/>
</dbReference>
<comment type="similarity">
    <text evidence="1">Belongs to the leucine-binding protein family.</text>
</comment>
<protein>
    <submittedName>
        <fullName evidence="6">Branched-chain amino acid ABC transporter substrate-binding protein</fullName>
    </submittedName>
</protein>
<dbReference type="InterPro" id="IPR000709">
    <property type="entry name" value="Leu_Ile_Val-bd"/>
</dbReference>
<dbReference type="RefSeq" id="WP_146913253.1">
    <property type="nucleotide sequence ID" value="NZ_CP042344.1"/>
</dbReference>
<name>A0A5B8RX55_9BURK</name>
<evidence type="ECO:0000256" key="2">
    <source>
        <dbReference type="ARBA" id="ARBA00022448"/>
    </source>
</evidence>
<evidence type="ECO:0000259" key="5">
    <source>
        <dbReference type="Pfam" id="PF13458"/>
    </source>
</evidence>
<keyword evidence="4" id="KW-0029">Amino-acid transport</keyword>
<organism evidence="6 7">
    <name type="scientific">Comamonas flocculans</name>
    <dbReference type="NCBI Taxonomy" id="2597701"/>
    <lineage>
        <taxon>Bacteria</taxon>
        <taxon>Pseudomonadati</taxon>
        <taxon>Pseudomonadota</taxon>
        <taxon>Betaproteobacteria</taxon>
        <taxon>Burkholderiales</taxon>
        <taxon>Comamonadaceae</taxon>
        <taxon>Comamonas</taxon>
    </lineage>
</organism>
<evidence type="ECO:0000313" key="7">
    <source>
        <dbReference type="Proteomes" id="UP000321199"/>
    </source>
</evidence>
<evidence type="ECO:0000256" key="4">
    <source>
        <dbReference type="ARBA" id="ARBA00022970"/>
    </source>
</evidence>
<sequence>MEISRKLFVAAVVAGIGSIGVSSGALAQEQVIKIGHIGPVSGPQAHFGKDDENGVRMAIEDLNAKGMEIGGKKIKFEIVAEDDGADPKQGTAASQKLCDQKVAGAVTFVNSGVAIPSSKVFHDCGIPMITGAATNPDLTKPGWDTTYRVIANDNALGAALANYTAKTLGLKQVAVVDDRTPYGQGIASVYKRDLEKLGVKVVANEFTNDKATDFMAILTSIKAKKPQAIFYGGMYGQAGPMLRQMAQLGMNDVKMFGGDGMCVPELAKVAAGAKTLENVVCADGGSSIEKMPGGIEWKKRYDEKYPGQFQVYSPYFYDGVMLLADAMKRANSWDPKVYIPFLQKSDYQGVTSHIRFEANGEMKDPTYTLSKFVDGKKTAIDVK</sequence>
<evidence type="ECO:0000313" key="6">
    <source>
        <dbReference type="EMBL" id="QEA13663.1"/>
    </source>
</evidence>
<keyword evidence="7" id="KW-1185">Reference proteome</keyword>
<dbReference type="AlphaFoldDB" id="A0A5B8RX55"/>
<dbReference type="OrthoDB" id="9783240at2"/>
<dbReference type="InterPro" id="IPR028081">
    <property type="entry name" value="Leu-bd"/>
</dbReference>
<feature type="domain" description="Leucine-binding protein" evidence="5">
    <location>
        <begin position="32"/>
        <end position="367"/>
    </location>
</feature>
<accession>A0A5B8RX55</accession>
<gene>
    <name evidence="6" type="ORF">FOZ74_11845</name>
</gene>
<evidence type="ECO:0000256" key="1">
    <source>
        <dbReference type="ARBA" id="ARBA00010062"/>
    </source>
</evidence>
<dbReference type="Gene3D" id="3.40.50.2300">
    <property type="match status" value="2"/>
</dbReference>
<dbReference type="Pfam" id="PF13458">
    <property type="entry name" value="Peripla_BP_6"/>
    <property type="match status" value="1"/>
</dbReference>
<evidence type="ECO:0000256" key="3">
    <source>
        <dbReference type="ARBA" id="ARBA00022729"/>
    </source>
</evidence>
<dbReference type="GO" id="GO:0006865">
    <property type="term" value="P:amino acid transport"/>
    <property type="evidence" value="ECO:0007669"/>
    <property type="project" value="UniProtKB-KW"/>
</dbReference>
<dbReference type="PRINTS" id="PR00337">
    <property type="entry name" value="LEUILEVALBP"/>
</dbReference>